<keyword evidence="3" id="KW-1185">Reference proteome</keyword>
<protein>
    <submittedName>
        <fullName evidence="2">Uncharacterized protein</fullName>
    </submittedName>
</protein>
<accession>A0A6A5K3Q9</accession>
<evidence type="ECO:0000256" key="1">
    <source>
        <dbReference type="SAM" id="MobiDB-lite"/>
    </source>
</evidence>
<gene>
    <name evidence="2" type="ORF">BDW02DRAFT_613776</name>
</gene>
<feature type="region of interest" description="Disordered" evidence="1">
    <location>
        <begin position="71"/>
        <end position="106"/>
    </location>
</feature>
<dbReference type="Proteomes" id="UP000800040">
    <property type="component" value="Unassembled WGS sequence"/>
</dbReference>
<evidence type="ECO:0000313" key="2">
    <source>
        <dbReference type="EMBL" id="KAF1828912.1"/>
    </source>
</evidence>
<feature type="compositionally biased region" description="Polar residues" evidence="1">
    <location>
        <begin position="71"/>
        <end position="86"/>
    </location>
</feature>
<name>A0A6A5K3Q9_9PLEO</name>
<dbReference type="OrthoDB" id="3675930at2759"/>
<dbReference type="EMBL" id="ML975484">
    <property type="protein sequence ID" value="KAF1828912.1"/>
    <property type="molecule type" value="Genomic_DNA"/>
</dbReference>
<dbReference type="AlphaFoldDB" id="A0A6A5K3Q9"/>
<reference evidence="2" key="1">
    <citation type="submission" date="2020-01" db="EMBL/GenBank/DDBJ databases">
        <authorList>
            <consortium name="DOE Joint Genome Institute"/>
            <person name="Haridas S."/>
            <person name="Albert R."/>
            <person name="Binder M."/>
            <person name="Bloem J."/>
            <person name="Labutti K."/>
            <person name="Salamov A."/>
            <person name="Andreopoulos B."/>
            <person name="Baker S.E."/>
            <person name="Barry K."/>
            <person name="Bills G."/>
            <person name="Bluhm B.H."/>
            <person name="Cannon C."/>
            <person name="Castanera R."/>
            <person name="Culley D.E."/>
            <person name="Daum C."/>
            <person name="Ezra D."/>
            <person name="Gonzalez J.B."/>
            <person name="Henrissat B."/>
            <person name="Kuo A."/>
            <person name="Liang C."/>
            <person name="Lipzen A."/>
            <person name="Lutzoni F."/>
            <person name="Magnuson J."/>
            <person name="Mondo S."/>
            <person name="Nolan M."/>
            <person name="Ohm R."/>
            <person name="Pangilinan J."/>
            <person name="Park H.-J."/>
            <person name="Ramirez L."/>
            <person name="Alfaro M."/>
            <person name="Sun H."/>
            <person name="Tritt A."/>
            <person name="Yoshinaga Y."/>
            <person name="Zwiers L.-H."/>
            <person name="Turgeon B.G."/>
            <person name="Goodwin S.B."/>
            <person name="Spatafora J.W."/>
            <person name="Crous P.W."/>
            <person name="Grigoriev I.V."/>
        </authorList>
    </citation>
    <scope>NUCLEOTIDE SEQUENCE</scope>
    <source>
        <strain evidence="2">P77</strain>
    </source>
</reference>
<proteinExistence type="predicted"/>
<evidence type="ECO:0000313" key="3">
    <source>
        <dbReference type="Proteomes" id="UP000800040"/>
    </source>
</evidence>
<organism evidence="2 3">
    <name type="scientific">Decorospora gaudefroyi</name>
    <dbReference type="NCBI Taxonomy" id="184978"/>
    <lineage>
        <taxon>Eukaryota</taxon>
        <taxon>Fungi</taxon>
        <taxon>Dikarya</taxon>
        <taxon>Ascomycota</taxon>
        <taxon>Pezizomycotina</taxon>
        <taxon>Dothideomycetes</taxon>
        <taxon>Pleosporomycetidae</taxon>
        <taxon>Pleosporales</taxon>
        <taxon>Pleosporineae</taxon>
        <taxon>Pleosporaceae</taxon>
        <taxon>Decorospora</taxon>
    </lineage>
</organism>
<sequence length="245" mass="27643">MEGFNEACVSQQLKEEFEEWIARPPGRVRYLICKPLSEHSINTLLDAGTQCNRRPEIPGVNRPYWYRSTGSSFTEAAPRNSSAASETNKRKQQDLANVRKRGKRHATLARRPANSRIFQTSRPLCTPILVSAPVPIQERLLDAVLRPTALRSCVTLIQAWRSQLARIELTPAASDRIARLAALDMRIRLAHHRGWLDALHLKSAQYAFAFDMDSRRQGALCFDGSVYDKVLKAQGFVSATKNSRD</sequence>